<dbReference type="UniPathway" id="UPA00378"/>
<evidence type="ECO:0000256" key="9">
    <source>
        <dbReference type="ARBA" id="ARBA00022737"/>
    </source>
</evidence>
<feature type="transmembrane region" description="Helical" evidence="22">
    <location>
        <begin position="311"/>
        <end position="328"/>
    </location>
</feature>
<feature type="repeat" description="TPR" evidence="20">
    <location>
        <begin position="555"/>
        <end position="588"/>
    </location>
</feature>
<dbReference type="FunFam" id="1.25.40.10:FF:000239">
    <property type="entry name" value="Transmembrane and TPR repeat-containing protein 3"/>
    <property type="match status" value="1"/>
</dbReference>
<dbReference type="SMART" id="SM00028">
    <property type="entry name" value="TPR"/>
    <property type="match status" value="7"/>
</dbReference>
<feature type="repeat" description="TPR" evidence="20">
    <location>
        <begin position="521"/>
        <end position="554"/>
    </location>
</feature>
<evidence type="ECO:0000256" key="3">
    <source>
        <dbReference type="ARBA" id="ARBA00004240"/>
    </source>
</evidence>
<dbReference type="PROSITE" id="PS50005">
    <property type="entry name" value="TPR"/>
    <property type="match status" value="5"/>
</dbReference>
<feature type="domain" description="DUF1736" evidence="23">
    <location>
        <begin position="331"/>
        <end position="402"/>
    </location>
</feature>
<feature type="transmembrane region" description="Helical" evidence="22">
    <location>
        <begin position="423"/>
        <end position="444"/>
    </location>
</feature>
<dbReference type="AlphaFoldDB" id="A0A6J1LN19"/>
<evidence type="ECO:0000256" key="8">
    <source>
        <dbReference type="ARBA" id="ARBA00022692"/>
    </source>
</evidence>
<keyword evidence="24" id="KW-1185">Reference proteome</keyword>
<evidence type="ECO:0000256" key="10">
    <source>
        <dbReference type="ARBA" id="ARBA00022803"/>
    </source>
</evidence>
<keyword evidence="8 22" id="KW-0812">Transmembrane</keyword>
<dbReference type="FunFam" id="1.25.40.10:FF:000175">
    <property type="entry name" value="transmembrane and TPR repeat-containing protein 3"/>
    <property type="match status" value="1"/>
</dbReference>
<protein>
    <recommendedName>
        <fullName evidence="17">Protein O-mannosyl-transferase TMTC3</fullName>
        <ecNumber evidence="6">2.4.1.109</ecNumber>
    </recommendedName>
    <alternativeName>
        <fullName evidence="19">Transmembrane O-mannosyltransferase targeting cadherins 3</fullName>
    </alternativeName>
    <alternativeName>
        <fullName evidence="18">Transmembrane and tetratricopeptide repeat-containing 3</fullName>
    </alternativeName>
</protein>
<dbReference type="RefSeq" id="XP_023167366.2">
    <property type="nucleotide sequence ID" value="XM_023311598.2"/>
</dbReference>
<evidence type="ECO:0000256" key="21">
    <source>
        <dbReference type="SAM" id="MobiDB-lite"/>
    </source>
</evidence>
<keyword evidence="10 20" id="KW-0802">TPR repeat</keyword>
<proteinExistence type="inferred from homology"/>
<dbReference type="Pfam" id="PF08409">
    <property type="entry name" value="TMTC_DUF1736"/>
    <property type="match status" value="1"/>
</dbReference>
<dbReference type="Proteomes" id="UP000504633">
    <property type="component" value="Unplaced"/>
</dbReference>
<comment type="catalytic activity">
    <reaction evidence="16">
        <text>a di-trans,poly-cis-dolichyl beta-D-mannosyl phosphate + L-seryl-[protein] = 3-O-(alpha-D-mannosyl)-L-seryl-[protein] + a di-trans,poly-cis-dolichyl phosphate + H(+)</text>
        <dbReference type="Rhea" id="RHEA:17377"/>
        <dbReference type="Rhea" id="RHEA-COMP:9863"/>
        <dbReference type="Rhea" id="RHEA-COMP:13546"/>
        <dbReference type="Rhea" id="RHEA-COMP:19498"/>
        <dbReference type="Rhea" id="RHEA-COMP:19501"/>
        <dbReference type="ChEBI" id="CHEBI:15378"/>
        <dbReference type="ChEBI" id="CHEBI:29999"/>
        <dbReference type="ChEBI" id="CHEBI:57683"/>
        <dbReference type="ChEBI" id="CHEBI:58211"/>
        <dbReference type="ChEBI" id="CHEBI:137321"/>
        <dbReference type="EC" id="2.4.1.109"/>
    </reaction>
</comment>
<feature type="transmembrane region" description="Helical" evidence="22">
    <location>
        <begin position="393"/>
        <end position="411"/>
    </location>
</feature>
<name>A0A6J1LN19_DROHY</name>
<dbReference type="GO" id="GO:0004169">
    <property type="term" value="F:dolichyl-phosphate-mannose-protein mannosyltransferase activity"/>
    <property type="evidence" value="ECO:0007669"/>
    <property type="project" value="UniProtKB-EC"/>
</dbReference>
<evidence type="ECO:0000256" key="11">
    <source>
        <dbReference type="ARBA" id="ARBA00022824"/>
    </source>
</evidence>
<sequence length="933" mass="106221">MSTNPNQHQHQHQHQQHQQQQQHAAAATTAAICNRERERARAGSSSQRNLLEFLCICVTCVVCYYNSTQCGLVFDDISAIRDNKDLRPSTPLRNVFLNDFWGTPMRKEQSHKSYRPLTVLTFRFNYLLHALEPFGYHLVNLLLHIAVCLLWRRVCRLVLRQCATGSNEASSTSLSASPLNTCAFVASLLFATHPVHTEAVTGVVGRAELLSSICYLGAFLSYAHATNGSPRRTNWPALCLGFGSCLLASMLCKEQGITVAGICAVYELFVVQQQRPLHLWHFVLRIFEEQPPAKTGQANARRWSSTLWKRLAFLVIITVALLVGRVYVMGSQLPIFTRFDNPASAAETPVRQLTYGYLIYLNCWLLLCPSLLCCDWTMGTVPLLDGFNDSRNLATLCTFVGLGALVAKACFSRNLSQSRTLLMCLGWMVLPFLPASNLFFPVGFVVAERILYMPSMGYCLLVAYGYHQFQRRWHANWGRLAQTALVALLLAHGLKTQQRNWDWRTEYSLFMSGVHVNQRNAKLYNNVGHALENEGRYDEALLYFQQAVQIQADDIGAHINVGRTYNNLKRYAEAEQAYMRAKALFPQAKAGISYHARIAPNHLNVFINLANLISKNQTRLEEADHLYRQAISMRSDYVQAYINRGDILMKLNRTAQAQEVYEQALLYDSENADIYYNLGVVFLEQGKSQQAHVYFNKAIELYPEHEQALLNSAILLQELGGEEARQLSRTRLYQVLARDANNEKVYFNLGMLAMDESSFDEAEQFFKRAIHLKSDFRSALFNLALLLADSKRPLDAVPFLNQLIRHHPTHVKGLILLGDIYINHMKDLDAAEKCYRSILQHDPHNTQGLHNLCVVFVERKWMAKAAACLQYAQRLAPSEDYIGRHLQIVITRLQKINKLPDTSPERQLAYKAYDPDEFKVADEREVHKTRTRS</sequence>
<dbReference type="GeneID" id="111597070"/>
<dbReference type="InterPro" id="IPR011990">
    <property type="entry name" value="TPR-like_helical_dom_sf"/>
</dbReference>
<evidence type="ECO:0000256" key="18">
    <source>
        <dbReference type="ARBA" id="ARBA00075262"/>
    </source>
</evidence>
<dbReference type="FunFam" id="1.25.40.10:FF:000528">
    <property type="entry name" value="Transmembrane and TPR repeat-containing protein 3"/>
    <property type="match status" value="1"/>
</dbReference>
<evidence type="ECO:0000256" key="1">
    <source>
        <dbReference type="ARBA" id="ARBA00003582"/>
    </source>
</evidence>
<dbReference type="GO" id="GO:0005783">
    <property type="term" value="C:endoplasmic reticulum"/>
    <property type="evidence" value="ECO:0007669"/>
    <property type="project" value="UniProtKB-SubCell"/>
</dbReference>
<evidence type="ECO:0000256" key="6">
    <source>
        <dbReference type="ARBA" id="ARBA00012839"/>
    </source>
</evidence>
<dbReference type="GO" id="GO:0016020">
    <property type="term" value="C:membrane"/>
    <property type="evidence" value="ECO:0007669"/>
    <property type="project" value="UniProtKB-SubCell"/>
</dbReference>
<dbReference type="SUPFAM" id="SSF48452">
    <property type="entry name" value="TPR-like"/>
    <property type="match status" value="2"/>
</dbReference>
<evidence type="ECO:0000256" key="14">
    <source>
        <dbReference type="ARBA" id="ARBA00023180"/>
    </source>
</evidence>
<feature type="region of interest" description="Disordered" evidence="21">
    <location>
        <begin position="1"/>
        <end position="29"/>
    </location>
</feature>
<dbReference type="InterPro" id="IPR013618">
    <property type="entry name" value="TMTC_DUF1736"/>
</dbReference>
<keyword evidence="11" id="KW-0256">Endoplasmic reticulum</keyword>
<feature type="compositionally biased region" description="Low complexity" evidence="21">
    <location>
        <begin position="16"/>
        <end position="29"/>
    </location>
</feature>
<evidence type="ECO:0000256" key="17">
    <source>
        <dbReference type="ARBA" id="ARBA00067886"/>
    </source>
</evidence>
<comment type="function">
    <text evidence="1">Transfers mannosyl residues to the hydroxyl group of serine or threonine residues.</text>
</comment>
<keyword evidence="9" id="KW-0677">Repeat</keyword>
<evidence type="ECO:0000313" key="24">
    <source>
        <dbReference type="Proteomes" id="UP000504633"/>
    </source>
</evidence>
<evidence type="ECO:0000259" key="23">
    <source>
        <dbReference type="Pfam" id="PF08409"/>
    </source>
</evidence>
<reference evidence="25 26" key="1">
    <citation type="submission" date="2025-04" db="UniProtKB">
        <authorList>
            <consortium name="RefSeq"/>
        </authorList>
    </citation>
    <scope>IDENTIFICATION</scope>
    <source>
        <strain evidence="25 26">15085-1641.00</strain>
        <tissue evidence="25 26">Whole body</tissue>
    </source>
</reference>
<dbReference type="Gene3D" id="1.25.40.10">
    <property type="entry name" value="Tetratricopeptide repeat domain"/>
    <property type="match status" value="4"/>
</dbReference>
<evidence type="ECO:0000256" key="5">
    <source>
        <dbReference type="ARBA" id="ARBA00007882"/>
    </source>
</evidence>
<comment type="subcellular location">
    <subcellularLocation>
        <location evidence="3">Endoplasmic reticulum</location>
    </subcellularLocation>
    <subcellularLocation>
        <location evidence="2">Membrane</location>
        <topology evidence="2">Multi-pass membrane protein</topology>
    </subcellularLocation>
</comment>
<dbReference type="RefSeq" id="XP_023167367.2">
    <property type="nucleotide sequence ID" value="XM_023311599.2"/>
</dbReference>
<dbReference type="GO" id="GO:0060255">
    <property type="term" value="P:regulation of macromolecule metabolic process"/>
    <property type="evidence" value="ECO:0007669"/>
    <property type="project" value="UniProtKB-ARBA"/>
</dbReference>
<evidence type="ECO:0000256" key="4">
    <source>
        <dbReference type="ARBA" id="ARBA00004922"/>
    </source>
</evidence>
<dbReference type="EC" id="2.4.1.109" evidence="6"/>
<evidence type="ECO:0000313" key="25">
    <source>
        <dbReference type="RefSeq" id="XP_023167366.2"/>
    </source>
</evidence>
<dbReference type="OMA" id="AKACFTR"/>
<evidence type="ECO:0000256" key="2">
    <source>
        <dbReference type="ARBA" id="ARBA00004141"/>
    </source>
</evidence>
<dbReference type="InterPro" id="IPR019734">
    <property type="entry name" value="TPR_rpt"/>
</dbReference>
<evidence type="ECO:0000256" key="22">
    <source>
        <dbReference type="SAM" id="Phobius"/>
    </source>
</evidence>
<keyword evidence="7" id="KW-0808">Transferase</keyword>
<accession>A0A6J1LN19</accession>
<dbReference type="KEGG" id="dhe:111597070"/>
<evidence type="ECO:0000256" key="13">
    <source>
        <dbReference type="ARBA" id="ARBA00023136"/>
    </source>
</evidence>
<evidence type="ECO:0000256" key="12">
    <source>
        <dbReference type="ARBA" id="ARBA00022989"/>
    </source>
</evidence>
<dbReference type="CTD" id="160418"/>
<feature type="repeat" description="TPR" evidence="20">
    <location>
        <begin position="638"/>
        <end position="671"/>
    </location>
</feature>
<keyword evidence="13 22" id="KW-0472">Membrane</keyword>
<comment type="catalytic activity">
    <reaction evidence="15">
        <text>a di-trans,poly-cis-dolichyl beta-D-mannosyl phosphate + L-threonyl-[protein] = 3-O-(alpha-D-mannosyl)-L-threonyl-[protein] + a di-trans,poly-cis-dolichyl phosphate + H(+)</text>
        <dbReference type="Rhea" id="RHEA:53396"/>
        <dbReference type="Rhea" id="RHEA-COMP:11060"/>
        <dbReference type="Rhea" id="RHEA-COMP:13547"/>
        <dbReference type="Rhea" id="RHEA-COMP:19498"/>
        <dbReference type="Rhea" id="RHEA-COMP:19501"/>
        <dbReference type="ChEBI" id="CHEBI:15378"/>
        <dbReference type="ChEBI" id="CHEBI:30013"/>
        <dbReference type="ChEBI" id="CHEBI:57683"/>
        <dbReference type="ChEBI" id="CHEBI:58211"/>
        <dbReference type="ChEBI" id="CHEBI:137323"/>
        <dbReference type="EC" id="2.4.1.109"/>
    </reaction>
</comment>
<evidence type="ECO:0000256" key="16">
    <source>
        <dbReference type="ARBA" id="ARBA00045102"/>
    </source>
</evidence>
<dbReference type="Pfam" id="PF13432">
    <property type="entry name" value="TPR_16"/>
    <property type="match status" value="1"/>
</dbReference>
<evidence type="ECO:0000256" key="7">
    <source>
        <dbReference type="ARBA" id="ARBA00022679"/>
    </source>
</evidence>
<keyword evidence="12 22" id="KW-1133">Transmembrane helix</keyword>
<feature type="repeat" description="TPR" evidence="20">
    <location>
        <begin position="672"/>
        <end position="705"/>
    </location>
</feature>
<dbReference type="PANTHER" id="PTHR44395">
    <property type="match status" value="1"/>
</dbReference>
<evidence type="ECO:0000256" key="20">
    <source>
        <dbReference type="PROSITE-ProRule" id="PRU00339"/>
    </source>
</evidence>
<dbReference type="PANTHER" id="PTHR44395:SF1">
    <property type="entry name" value="PROTEIN O-MANNOSYL-TRANSFERASE TMTC3"/>
    <property type="match status" value="1"/>
</dbReference>
<comment type="pathway">
    <text evidence="4">Protein modification; protein glycosylation.</text>
</comment>
<evidence type="ECO:0000256" key="19">
    <source>
        <dbReference type="ARBA" id="ARBA00078084"/>
    </source>
</evidence>
<dbReference type="Pfam" id="PF14559">
    <property type="entry name" value="TPR_19"/>
    <property type="match status" value="1"/>
</dbReference>
<dbReference type="OrthoDB" id="66906at2759"/>
<evidence type="ECO:0000256" key="15">
    <source>
        <dbReference type="ARBA" id="ARBA00045085"/>
    </source>
</evidence>
<dbReference type="Pfam" id="PF13414">
    <property type="entry name" value="TPR_11"/>
    <property type="match status" value="1"/>
</dbReference>
<feature type="repeat" description="TPR" evidence="20">
    <location>
        <begin position="743"/>
        <end position="776"/>
    </location>
</feature>
<comment type="similarity">
    <text evidence="5">Belongs to the TMTC family.</text>
</comment>
<gene>
    <name evidence="25 26" type="primary">LOC111597070</name>
</gene>
<organism evidence="24 25">
    <name type="scientific">Drosophila hydei</name>
    <name type="common">Fruit fly</name>
    <dbReference type="NCBI Taxonomy" id="7224"/>
    <lineage>
        <taxon>Eukaryota</taxon>
        <taxon>Metazoa</taxon>
        <taxon>Ecdysozoa</taxon>
        <taxon>Arthropoda</taxon>
        <taxon>Hexapoda</taxon>
        <taxon>Insecta</taxon>
        <taxon>Pterygota</taxon>
        <taxon>Neoptera</taxon>
        <taxon>Endopterygota</taxon>
        <taxon>Diptera</taxon>
        <taxon>Brachycera</taxon>
        <taxon>Muscomorpha</taxon>
        <taxon>Ephydroidea</taxon>
        <taxon>Drosophilidae</taxon>
        <taxon>Drosophila</taxon>
    </lineage>
</organism>
<evidence type="ECO:0000313" key="26">
    <source>
        <dbReference type="RefSeq" id="XP_023167367.2"/>
    </source>
</evidence>
<keyword evidence="14" id="KW-0325">Glycoprotein</keyword>
<dbReference type="PROSITE" id="PS50293">
    <property type="entry name" value="TPR_REGION"/>
    <property type="match status" value="2"/>
</dbReference>